<feature type="signal peptide" evidence="2">
    <location>
        <begin position="1"/>
        <end position="15"/>
    </location>
</feature>
<evidence type="ECO:0000313" key="3">
    <source>
        <dbReference type="EMBL" id="CAI6296391.1"/>
    </source>
</evidence>
<comment type="caution">
    <text evidence="3">The sequence shown here is derived from an EMBL/GenBank/DDBJ whole genome shotgun (WGS) entry which is preliminary data.</text>
</comment>
<evidence type="ECO:0000256" key="2">
    <source>
        <dbReference type="SAM" id="SignalP"/>
    </source>
</evidence>
<evidence type="ECO:0008006" key="5">
    <source>
        <dbReference type="Google" id="ProtNLM"/>
    </source>
</evidence>
<accession>A0A9W4U6C8</accession>
<dbReference type="AlphaFoldDB" id="A0A9W4U6C8"/>
<dbReference type="EMBL" id="CAOQHR010000002">
    <property type="protein sequence ID" value="CAI6296391.1"/>
    <property type="molecule type" value="Genomic_DNA"/>
</dbReference>
<feature type="chain" id="PRO_5040908156" description="Altered inheritance of mitochondria protein 6" evidence="2">
    <location>
        <begin position="16"/>
        <end position="307"/>
    </location>
</feature>
<dbReference type="GO" id="GO:0008081">
    <property type="term" value="F:phosphoric diester hydrolase activity"/>
    <property type="evidence" value="ECO:0007669"/>
    <property type="project" value="InterPro"/>
</dbReference>
<sequence length="307" mass="34103">MRSFPLFVLAGTALASTPSTLQNILKNTDNSNKYIYPTDFTRGIIPKPFHSHNDYWRDVPFYTGLSYGAISTEADVWLINGTLYVGHEQSALTKERTLESLYVNPILDTLHRQNPITEFSPTATNHGVFDASSEQTLYFFIDLKTPGPETWPAVLKALEPLRSGNWLSTYDGETYTSKPVTVVGTGNTPLDLVQEANPRDAFYDAPLALLSSSASNLTSNDSPIASTDFEASFGDVRNQEFNTTQLESLRAQITAAHDKGIKVRYWNQPSYPIGTRNAVWRTLWDEGADFLNADDLEGVAGFWEAKG</sequence>
<protein>
    <recommendedName>
        <fullName evidence="5">Altered inheritance of mitochondria protein 6</fullName>
    </recommendedName>
</protein>
<dbReference type="CDD" id="cd08577">
    <property type="entry name" value="PI-PLCc_GDPD_SF_unchar3"/>
    <property type="match status" value="1"/>
</dbReference>
<dbReference type="GO" id="GO:0006629">
    <property type="term" value="P:lipid metabolic process"/>
    <property type="evidence" value="ECO:0007669"/>
    <property type="project" value="InterPro"/>
</dbReference>
<dbReference type="OrthoDB" id="4153866at2759"/>
<evidence type="ECO:0000313" key="4">
    <source>
        <dbReference type="Proteomes" id="UP001152607"/>
    </source>
</evidence>
<dbReference type="SUPFAM" id="SSF51695">
    <property type="entry name" value="PLC-like phosphodiesterases"/>
    <property type="match status" value="1"/>
</dbReference>
<proteinExistence type="inferred from homology"/>
<gene>
    <name evidence="3" type="ORF">PDIGIT_LOCUS2665</name>
</gene>
<evidence type="ECO:0000256" key="1">
    <source>
        <dbReference type="ARBA" id="ARBA00008858"/>
    </source>
</evidence>
<organism evidence="3 4">
    <name type="scientific">Periconia digitata</name>
    <dbReference type="NCBI Taxonomy" id="1303443"/>
    <lineage>
        <taxon>Eukaryota</taxon>
        <taxon>Fungi</taxon>
        <taxon>Dikarya</taxon>
        <taxon>Ascomycota</taxon>
        <taxon>Pezizomycotina</taxon>
        <taxon>Dothideomycetes</taxon>
        <taxon>Pleosporomycetidae</taxon>
        <taxon>Pleosporales</taxon>
        <taxon>Massarineae</taxon>
        <taxon>Periconiaceae</taxon>
        <taxon>Periconia</taxon>
    </lineage>
</organism>
<dbReference type="PANTHER" id="PTHR31571">
    <property type="entry name" value="ALTERED INHERITANCE OF MITOCHONDRIA PROTEIN 6"/>
    <property type="match status" value="1"/>
</dbReference>
<dbReference type="InterPro" id="IPR039559">
    <property type="entry name" value="AIM6_PI-PLC-like_dom"/>
</dbReference>
<keyword evidence="2" id="KW-0732">Signal</keyword>
<dbReference type="Proteomes" id="UP001152607">
    <property type="component" value="Unassembled WGS sequence"/>
</dbReference>
<dbReference type="InterPro" id="IPR051236">
    <property type="entry name" value="HAT_RTT109-like"/>
</dbReference>
<dbReference type="InterPro" id="IPR017946">
    <property type="entry name" value="PLC-like_Pdiesterase_TIM-brl"/>
</dbReference>
<name>A0A9W4U6C8_9PLEO</name>
<keyword evidence="4" id="KW-1185">Reference proteome</keyword>
<comment type="similarity">
    <text evidence="1">Belongs to the AIM6 family.</text>
</comment>
<reference evidence="3" key="1">
    <citation type="submission" date="2023-01" db="EMBL/GenBank/DDBJ databases">
        <authorList>
            <person name="Van Ghelder C."/>
            <person name="Rancurel C."/>
        </authorList>
    </citation>
    <scope>NUCLEOTIDE SEQUENCE</scope>
    <source>
        <strain evidence="3">CNCM I-4278</strain>
    </source>
</reference>
<dbReference type="PANTHER" id="PTHR31571:SF5">
    <property type="entry name" value="ALTERED INHERITANCE OF MITOCHONDRIA PROTEIN 6"/>
    <property type="match status" value="1"/>
</dbReference>